<feature type="domain" description="S-adenosyl-l-methionine hydroxide adenosyltransferase C-terminal" evidence="4">
    <location>
        <begin position="170"/>
        <end position="271"/>
    </location>
</feature>
<dbReference type="OrthoDB" id="9792195at2"/>
<feature type="domain" description="S-adenosyl-l-methionine hydroxide adenosyltransferase N-terminal" evidence="3">
    <location>
        <begin position="4"/>
        <end position="145"/>
    </location>
</feature>
<dbReference type="InterPro" id="IPR023228">
    <property type="entry name" value="SAM_OH_AdoTrfase_N_sf"/>
</dbReference>
<evidence type="ECO:0000256" key="2">
    <source>
        <dbReference type="ARBA" id="ARBA00024035"/>
    </source>
</evidence>
<dbReference type="Proteomes" id="UP000305939">
    <property type="component" value="Unassembled WGS sequence"/>
</dbReference>
<dbReference type="InterPro" id="IPR046469">
    <property type="entry name" value="SAM_HAT_N"/>
</dbReference>
<dbReference type="EMBL" id="SSMC01000005">
    <property type="protein sequence ID" value="THD65505.1"/>
    <property type="molecule type" value="Genomic_DNA"/>
</dbReference>
<evidence type="ECO:0000313" key="5">
    <source>
        <dbReference type="EMBL" id="THD65505.1"/>
    </source>
</evidence>
<sequence length="277" mass="30644">MAIITLTTDFGVRDHFVGAIKGYIYSELPEAIIVDISHHISPFNITEAAYILKNAYKTFPKGSVHIIGVDSELTPDNKHIAVTIDGHHFVGADNGILSLLAQEINPEKMVEINIHDRVQGIFPVLDVFVKVATHLARGGQPEVIGKRIDSIKVLKGLSPVVNTAQSQINGSVIYIDNYGNVISNISRKFFETYRKGRDFEVWARNHSFTSIHERYSDAINFNVEKSKRNADGKRLAIFNSSNLLEIAVYKSNLDTVGGASSLLGLSYRDSITITFIG</sequence>
<dbReference type="Gene3D" id="3.40.50.10790">
    <property type="entry name" value="S-adenosyl-l-methionine hydroxide adenosyltransferase, N-terminal"/>
    <property type="match status" value="1"/>
</dbReference>
<protein>
    <recommendedName>
        <fullName evidence="7">SAM-dependent chlorinase/fluorinase</fullName>
    </recommendedName>
</protein>
<dbReference type="Gene3D" id="2.40.30.90">
    <property type="entry name" value="Bacterial fluorinating enzyme like"/>
    <property type="match status" value="1"/>
</dbReference>
<keyword evidence="1" id="KW-0949">S-adenosyl-L-methionine</keyword>
<dbReference type="Pfam" id="PF01887">
    <property type="entry name" value="SAM_HAT_N"/>
    <property type="match status" value="1"/>
</dbReference>
<dbReference type="InterPro" id="IPR046470">
    <property type="entry name" value="SAM_HAT_C"/>
</dbReference>
<name>A0A4S3LZC8_9FLAO</name>
<accession>A0A4S3LZC8</accession>
<evidence type="ECO:0000256" key="1">
    <source>
        <dbReference type="ARBA" id="ARBA00022691"/>
    </source>
</evidence>
<dbReference type="AlphaFoldDB" id="A0A4S3LZC8"/>
<dbReference type="PIRSF" id="PIRSF006779">
    <property type="entry name" value="UCP006779"/>
    <property type="match status" value="1"/>
</dbReference>
<evidence type="ECO:0008006" key="7">
    <source>
        <dbReference type="Google" id="ProtNLM"/>
    </source>
</evidence>
<keyword evidence="6" id="KW-1185">Reference proteome</keyword>
<dbReference type="PANTHER" id="PTHR35092">
    <property type="entry name" value="CHLORINASE MJ1651"/>
    <property type="match status" value="1"/>
</dbReference>
<comment type="caution">
    <text evidence="5">The sequence shown here is derived from an EMBL/GenBank/DDBJ whole genome shotgun (WGS) entry which is preliminary data.</text>
</comment>
<reference evidence="5 6" key="1">
    <citation type="submission" date="2019-04" db="EMBL/GenBank/DDBJ databases">
        <title>Draft genome sequence of Robertkochia marina CC-AMO-30D.</title>
        <authorList>
            <person name="Hameed A."/>
            <person name="Lin S.-Y."/>
            <person name="Shahina M."/>
            <person name="Lai W.-A."/>
            <person name="Young C.-C."/>
        </authorList>
    </citation>
    <scope>NUCLEOTIDE SEQUENCE [LARGE SCALE GENOMIC DNA]</scope>
    <source>
        <strain evidence="5 6">CC-AMO-30D</strain>
    </source>
</reference>
<dbReference type="Pfam" id="PF20257">
    <property type="entry name" value="SAM_HAT_C"/>
    <property type="match status" value="1"/>
</dbReference>
<gene>
    <name evidence="5" type="ORF">E7Z59_15100</name>
</gene>
<proteinExistence type="inferred from homology"/>
<organism evidence="5 6">
    <name type="scientific">Robertkochia marina</name>
    <dbReference type="NCBI Taxonomy" id="1227945"/>
    <lineage>
        <taxon>Bacteria</taxon>
        <taxon>Pseudomonadati</taxon>
        <taxon>Bacteroidota</taxon>
        <taxon>Flavobacteriia</taxon>
        <taxon>Flavobacteriales</taxon>
        <taxon>Flavobacteriaceae</taxon>
        <taxon>Robertkochia</taxon>
    </lineage>
</organism>
<dbReference type="InterPro" id="IPR023227">
    <property type="entry name" value="SAM_OH_AdoTrfase_C_sf"/>
</dbReference>
<dbReference type="SUPFAM" id="SSF102522">
    <property type="entry name" value="Bacterial fluorinating enzyme, N-terminal domain"/>
    <property type="match status" value="1"/>
</dbReference>
<dbReference type="SUPFAM" id="SSF101852">
    <property type="entry name" value="Bacterial fluorinating enzyme, C-terminal domain"/>
    <property type="match status" value="1"/>
</dbReference>
<dbReference type="PANTHER" id="PTHR35092:SF1">
    <property type="entry name" value="CHLORINASE MJ1651"/>
    <property type="match status" value="1"/>
</dbReference>
<evidence type="ECO:0000313" key="6">
    <source>
        <dbReference type="Proteomes" id="UP000305939"/>
    </source>
</evidence>
<comment type="similarity">
    <text evidence="2">Belongs to the SAM hydrolase / SAM-dependent halogenase family.</text>
</comment>
<evidence type="ECO:0000259" key="4">
    <source>
        <dbReference type="Pfam" id="PF20257"/>
    </source>
</evidence>
<dbReference type="RefSeq" id="WP_136337199.1">
    <property type="nucleotide sequence ID" value="NZ_QXMP01000025.1"/>
</dbReference>
<dbReference type="InterPro" id="IPR002747">
    <property type="entry name" value="SAM_OH_AdoTrfase"/>
</dbReference>
<evidence type="ECO:0000259" key="3">
    <source>
        <dbReference type="Pfam" id="PF01887"/>
    </source>
</evidence>